<dbReference type="Gene3D" id="3.40.50.1460">
    <property type="match status" value="1"/>
</dbReference>
<evidence type="ECO:0000259" key="3">
    <source>
        <dbReference type="Pfam" id="PF08126"/>
    </source>
</evidence>
<dbReference type="Proteomes" id="UP000052008">
    <property type="component" value="Unassembled WGS sequence"/>
</dbReference>
<dbReference type="Gene3D" id="2.60.40.10">
    <property type="entry name" value="Immunoglobulins"/>
    <property type="match status" value="1"/>
</dbReference>
<keyword evidence="1" id="KW-0732">Signal</keyword>
<comment type="caution">
    <text evidence="4">The sequence shown here is derived from an EMBL/GenBank/DDBJ whole genome shotgun (WGS) entry which is preliminary data.</text>
</comment>
<dbReference type="InterPro" id="IPR013783">
    <property type="entry name" value="Ig-like_fold"/>
</dbReference>
<organism evidence="4 5">
    <name type="scientific">candidate division TA06 bacterium DG_24</name>
    <dbReference type="NCBI Taxonomy" id="1703770"/>
    <lineage>
        <taxon>Bacteria</taxon>
        <taxon>Bacteria division TA06</taxon>
    </lineage>
</organism>
<name>A0A0S7WNA8_UNCT6</name>
<dbReference type="InterPro" id="IPR001769">
    <property type="entry name" value="Gingipain"/>
</dbReference>
<evidence type="ECO:0008006" key="6">
    <source>
        <dbReference type="Google" id="ProtNLM"/>
    </source>
</evidence>
<dbReference type="STRING" id="1703770.AMJ39_09570"/>
<dbReference type="EMBL" id="LIZS01000108">
    <property type="protein sequence ID" value="KPJ51627.1"/>
    <property type="molecule type" value="Genomic_DNA"/>
</dbReference>
<dbReference type="InterPro" id="IPR029031">
    <property type="entry name" value="Gingipain_N_sf"/>
</dbReference>
<evidence type="ECO:0000313" key="5">
    <source>
        <dbReference type="Proteomes" id="UP000052008"/>
    </source>
</evidence>
<feature type="domain" description="Gingipain" evidence="2">
    <location>
        <begin position="246"/>
        <end position="584"/>
    </location>
</feature>
<dbReference type="Gene3D" id="2.60.40.3800">
    <property type="match status" value="1"/>
</dbReference>
<dbReference type="InterPro" id="IPR038490">
    <property type="entry name" value="Gingipain_propep_sf"/>
</dbReference>
<proteinExistence type="predicted"/>
<dbReference type="AlphaFoldDB" id="A0A0S7WNA8"/>
<protein>
    <recommendedName>
        <fullName evidence="6">Gingipain domain-containing protein</fullName>
    </recommendedName>
</protein>
<gene>
    <name evidence="4" type="ORF">AMJ39_09570</name>
</gene>
<dbReference type="SUPFAM" id="SSF52129">
    <property type="entry name" value="Caspase-like"/>
    <property type="match status" value="1"/>
</dbReference>
<reference evidence="4 5" key="1">
    <citation type="journal article" date="2015" name="Microbiome">
        <title>Genomic resolution of linkages in carbon, nitrogen, and sulfur cycling among widespread estuary sediment bacteria.</title>
        <authorList>
            <person name="Baker B.J."/>
            <person name="Lazar C.S."/>
            <person name="Teske A.P."/>
            <person name="Dick G.J."/>
        </authorList>
    </citation>
    <scope>NUCLEOTIDE SEQUENCE [LARGE SCALE GENOMIC DNA]</scope>
    <source>
        <strain evidence="4">DG_24</strain>
    </source>
</reference>
<evidence type="ECO:0000313" key="4">
    <source>
        <dbReference type="EMBL" id="KPJ51627.1"/>
    </source>
</evidence>
<evidence type="ECO:0000259" key="2">
    <source>
        <dbReference type="Pfam" id="PF01364"/>
    </source>
</evidence>
<dbReference type="Gene3D" id="3.40.50.10390">
    <property type="entry name" value="Gingipain r, domain 1"/>
    <property type="match status" value="1"/>
</dbReference>
<dbReference type="InterPro" id="IPR012600">
    <property type="entry name" value="Propeptide_C25"/>
</dbReference>
<dbReference type="Pfam" id="PF08126">
    <property type="entry name" value="Propeptide_C25"/>
    <property type="match status" value="1"/>
</dbReference>
<sequence>MTCRRYGWAQGAGVVAVLVAMAWPAGGAWVRFDPRAQEEAPQVTVEAVERTGVSVALSIPGVEQNEIEREDRTYQQFVIPEAAVVGEVGCPSLPAITRLVAIPWEGGVEVHVTAVDSLVIEDVDILPEAGWMVDGGEADEPYCDPAVYGRDQLYPASVAALGQPVIMRDLRCVQLVIYPLRYNPVSRKLHVYHNVQAEIVFTDEGENEKRSMKRRPSATFDQLYRSMVSNYDQFGRGSDGVERGSYLIITHDTFYDEISPLAEWKRRKGWEVVVTKLSEIDPTPSASEIKSYISGAYFTWETPPEYVLLVGDTDGIGPLPTFYHSGDAADHAYSLLEGNDYFPEVLIGRISVDSGNEANVVVEKTLGYERDPYMGSTSWYRRGLVVASYYHAYSCRTTKLYVLHKMLENGFTEVDTVWYPPTMSPEPIKASINEGVSFVNYRGWGGSDGWWEPSFDVGDINSLTNGWKQPLMTSIICGSGNFDSWWDDPCFGEAWVRFGTTSSPKGGPAFFGPSDGNTHTKWNNAIDAGIYWGIFDEGLAAFAQAMFRGKVELYNGFPNHISPGSTVEHYFYIYNVLGDPELNMWTTIPAPLAVDHSASIPLGKNYLAVDVQAGPRPGEDALVCLYKEGEIFVREYPDSSGTAIMTFDPGTTGDLLVTVTRRKPGESLRRVCRPCDRRRQCGGKPGERGRVCQSWRDDRDAGRAQELGHADGFLGDRIPDVR</sequence>
<feature type="domain" description="Gingipain propeptide" evidence="3">
    <location>
        <begin position="38"/>
        <end position="233"/>
    </location>
</feature>
<dbReference type="GO" id="GO:0006508">
    <property type="term" value="P:proteolysis"/>
    <property type="evidence" value="ECO:0007669"/>
    <property type="project" value="InterPro"/>
</dbReference>
<dbReference type="InterPro" id="IPR029030">
    <property type="entry name" value="Caspase-like_dom_sf"/>
</dbReference>
<evidence type="ECO:0000256" key="1">
    <source>
        <dbReference type="ARBA" id="ARBA00022729"/>
    </source>
</evidence>
<dbReference type="Pfam" id="PF01364">
    <property type="entry name" value="Peptidase_C25"/>
    <property type="match status" value="1"/>
</dbReference>
<dbReference type="GO" id="GO:0004197">
    <property type="term" value="F:cysteine-type endopeptidase activity"/>
    <property type="evidence" value="ECO:0007669"/>
    <property type="project" value="InterPro"/>
</dbReference>
<accession>A0A0S7WNA8</accession>